<evidence type="ECO:0000313" key="1">
    <source>
        <dbReference type="EMBL" id="MBR8669457.1"/>
    </source>
</evidence>
<sequence length="81" mass="10104">MFKNRKSKEEEMENIEIYHFQPKPNMKLAIFEQMWSKEIDGVKYLSIEHFINNDKYIIHDVRIFKESKNGHTFRYVWYENK</sequence>
<comment type="caution">
    <text evidence="1">The sequence shown here is derived from an EMBL/GenBank/DDBJ whole genome shotgun (WGS) entry which is preliminary data.</text>
</comment>
<protein>
    <submittedName>
        <fullName evidence="1">Uncharacterized protein</fullName>
    </submittedName>
</protein>
<organism evidence="1">
    <name type="scientific">Niallia circulans</name>
    <name type="common">Bacillus circulans</name>
    <dbReference type="NCBI Taxonomy" id="1397"/>
    <lineage>
        <taxon>Bacteria</taxon>
        <taxon>Bacillati</taxon>
        <taxon>Bacillota</taxon>
        <taxon>Bacilli</taxon>
        <taxon>Bacillales</taxon>
        <taxon>Bacillaceae</taxon>
        <taxon>Niallia</taxon>
    </lineage>
</organism>
<name>A0A941GBC7_NIACI</name>
<dbReference type="AlphaFoldDB" id="A0A941GBC7"/>
<reference evidence="1" key="1">
    <citation type="submission" date="2021-04" db="EMBL/GenBank/DDBJ databases">
        <title>Genomic analysis of electroactive and textile dye degrading Bacillus circulans strain: DC10 isolated from constructed wetland-microbial fuel cells treating textile dye wastewaters.</title>
        <authorList>
            <person name="Patel D.U."/>
            <person name="Desai C.R."/>
        </authorList>
    </citation>
    <scope>NUCLEOTIDE SEQUENCE</scope>
    <source>
        <strain evidence="1">DC10</strain>
    </source>
</reference>
<gene>
    <name evidence="1" type="ORF">KD144_07880</name>
</gene>
<proteinExistence type="predicted"/>
<accession>A0A941GBC7</accession>
<dbReference type="RefSeq" id="WP_212118299.1">
    <property type="nucleotide sequence ID" value="NZ_JAGTPX020000007.1"/>
</dbReference>
<dbReference type="EMBL" id="JAGTPX010000006">
    <property type="protein sequence ID" value="MBR8669457.1"/>
    <property type="molecule type" value="Genomic_DNA"/>
</dbReference>